<evidence type="ECO:0000259" key="9">
    <source>
        <dbReference type="Pfam" id="PF00924"/>
    </source>
</evidence>
<name>A0A929FAU2_LEPEC</name>
<proteinExistence type="inferred from homology"/>
<dbReference type="GO" id="GO:0005886">
    <property type="term" value="C:plasma membrane"/>
    <property type="evidence" value="ECO:0007669"/>
    <property type="project" value="UniProtKB-SubCell"/>
</dbReference>
<dbReference type="Gene3D" id="2.30.30.60">
    <property type="match status" value="1"/>
</dbReference>
<evidence type="ECO:0000256" key="8">
    <source>
        <dbReference type="SAM" id="Phobius"/>
    </source>
</evidence>
<dbReference type="InterPro" id="IPR006686">
    <property type="entry name" value="MscS_channel_CS"/>
</dbReference>
<dbReference type="InterPro" id="IPR049278">
    <property type="entry name" value="MS_channel_C"/>
</dbReference>
<sequence length="308" mass="33754">MTSLIQEVKSTLIGLVGQFVGILPGLLMAILIITATSFLAGIVQRLMRRVASKTLNSLSLRSLLVQTSRVGTWAVGILLACVLAFPDLRLGDLVALLGLSSVAIGFAFQDIFKNFLAGILLLLQEPFSIGDQIIVSDYEGTVEDVALRATRIRTYQGEQVVIPNSVVFTSPVQVLTACPQRRTDLGVGVDYNTPLPKATSVLMKALKSVDEVKSNPSPEVDIVEFGDSSINLVARYWTHPEQKCVRRIQTQVMMAIKQAFDQADIGIPYPIRTLYFYNQDQYSDFQPKNSEVHANGTHTNSDHVAAKS</sequence>
<feature type="transmembrane region" description="Helical" evidence="8">
    <location>
        <begin position="97"/>
        <end position="123"/>
    </location>
</feature>
<feature type="transmembrane region" description="Helical" evidence="8">
    <location>
        <begin position="63"/>
        <end position="85"/>
    </location>
</feature>
<keyword evidence="12" id="KW-1185">Reference proteome</keyword>
<protein>
    <submittedName>
        <fullName evidence="11">Mechanosensitive ion channel family protein</fullName>
    </submittedName>
</protein>
<dbReference type="InterPro" id="IPR023408">
    <property type="entry name" value="MscS_beta-dom_sf"/>
</dbReference>
<keyword evidence="5 8" id="KW-1133">Transmembrane helix</keyword>
<evidence type="ECO:0000256" key="3">
    <source>
        <dbReference type="ARBA" id="ARBA00022475"/>
    </source>
</evidence>
<dbReference type="EMBL" id="JADEXP010000394">
    <property type="protein sequence ID" value="MBE9070221.1"/>
    <property type="molecule type" value="Genomic_DNA"/>
</dbReference>
<dbReference type="PROSITE" id="PS01246">
    <property type="entry name" value="UPF0003"/>
    <property type="match status" value="1"/>
</dbReference>
<keyword evidence="6 8" id="KW-0472">Membrane</keyword>
<dbReference type="RefSeq" id="WP_193996102.1">
    <property type="nucleotide sequence ID" value="NZ_JADEXP010000394.1"/>
</dbReference>
<dbReference type="Proteomes" id="UP000615026">
    <property type="component" value="Unassembled WGS sequence"/>
</dbReference>
<feature type="domain" description="Mechanosensitive ion channel MscS" evidence="9">
    <location>
        <begin position="110"/>
        <end position="173"/>
    </location>
</feature>
<dbReference type="SUPFAM" id="SSF82861">
    <property type="entry name" value="Mechanosensitive channel protein MscS (YggB), transmembrane region"/>
    <property type="match status" value="1"/>
</dbReference>
<feature type="region of interest" description="Disordered" evidence="7">
    <location>
        <begin position="287"/>
        <end position="308"/>
    </location>
</feature>
<accession>A0A929FAU2</accession>
<keyword evidence="3" id="KW-1003">Cell membrane</keyword>
<reference evidence="11" key="1">
    <citation type="submission" date="2020-10" db="EMBL/GenBank/DDBJ databases">
        <authorList>
            <person name="Castelo-Branco R."/>
            <person name="Eusebio N."/>
            <person name="Adriana R."/>
            <person name="Vieira A."/>
            <person name="Brugerolle De Fraissinette N."/>
            <person name="Rezende De Castro R."/>
            <person name="Schneider M.P."/>
            <person name="Vasconcelos V."/>
            <person name="Leao P.N."/>
        </authorList>
    </citation>
    <scope>NUCLEOTIDE SEQUENCE</scope>
    <source>
        <strain evidence="11">LEGE 11479</strain>
    </source>
</reference>
<dbReference type="Gene3D" id="1.10.287.1260">
    <property type="match status" value="1"/>
</dbReference>
<feature type="domain" description="Mechanosensitive ion channel MscS C-terminal" evidence="10">
    <location>
        <begin position="187"/>
        <end position="267"/>
    </location>
</feature>
<dbReference type="InterPro" id="IPR011014">
    <property type="entry name" value="MscS_channel_TM-2"/>
</dbReference>
<feature type="transmembrane region" description="Helical" evidence="8">
    <location>
        <begin position="12"/>
        <end position="42"/>
    </location>
</feature>
<dbReference type="InterPro" id="IPR010920">
    <property type="entry name" value="LSM_dom_sf"/>
</dbReference>
<dbReference type="PANTHER" id="PTHR30221">
    <property type="entry name" value="SMALL-CONDUCTANCE MECHANOSENSITIVE CHANNEL"/>
    <property type="match status" value="1"/>
</dbReference>
<dbReference type="Pfam" id="PF00924">
    <property type="entry name" value="MS_channel_2nd"/>
    <property type="match status" value="1"/>
</dbReference>
<comment type="subcellular location">
    <subcellularLocation>
        <location evidence="1">Cell membrane</location>
        <topology evidence="1">Multi-pass membrane protein</topology>
    </subcellularLocation>
</comment>
<dbReference type="InterPro" id="IPR011066">
    <property type="entry name" value="MscS_channel_C_sf"/>
</dbReference>
<evidence type="ECO:0000313" key="11">
    <source>
        <dbReference type="EMBL" id="MBE9070221.1"/>
    </source>
</evidence>
<gene>
    <name evidence="11" type="ORF">IQ260_26625</name>
</gene>
<dbReference type="SUPFAM" id="SSF50182">
    <property type="entry name" value="Sm-like ribonucleoproteins"/>
    <property type="match status" value="1"/>
</dbReference>
<dbReference type="GO" id="GO:0008381">
    <property type="term" value="F:mechanosensitive monoatomic ion channel activity"/>
    <property type="evidence" value="ECO:0007669"/>
    <property type="project" value="InterPro"/>
</dbReference>
<evidence type="ECO:0000256" key="2">
    <source>
        <dbReference type="ARBA" id="ARBA00008017"/>
    </source>
</evidence>
<dbReference type="InterPro" id="IPR006685">
    <property type="entry name" value="MscS_channel_2nd"/>
</dbReference>
<evidence type="ECO:0000256" key="4">
    <source>
        <dbReference type="ARBA" id="ARBA00022692"/>
    </source>
</evidence>
<evidence type="ECO:0000313" key="12">
    <source>
        <dbReference type="Proteomes" id="UP000615026"/>
    </source>
</evidence>
<comment type="caution">
    <text evidence="11">The sequence shown here is derived from an EMBL/GenBank/DDBJ whole genome shotgun (WGS) entry which is preliminary data.</text>
</comment>
<evidence type="ECO:0000259" key="10">
    <source>
        <dbReference type="Pfam" id="PF21082"/>
    </source>
</evidence>
<evidence type="ECO:0000256" key="6">
    <source>
        <dbReference type="ARBA" id="ARBA00023136"/>
    </source>
</evidence>
<organism evidence="11 12">
    <name type="scientific">Leptolyngbya cf. ectocarpi LEGE 11479</name>
    <dbReference type="NCBI Taxonomy" id="1828722"/>
    <lineage>
        <taxon>Bacteria</taxon>
        <taxon>Bacillati</taxon>
        <taxon>Cyanobacteriota</taxon>
        <taxon>Cyanophyceae</taxon>
        <taxon>Leptolyngbyales</taxon>
        <taxon>Leptolyngbyaceae</taxon>
        <taxon>Leptolyngbya group</taxon>
        <taxon>Leptolyngbya</taxon>
    </lineage>
</organism>
<dbReference type="SUPFAM" id="SSF82689">
    <property type="entry name" value="Mechanosensitive channel protein MscS (YggB), C-terminal domain"/>
    <property type="match status" value="1"/>
</dbReference>
<evidence type="ECO:0000256" key="7">
    <source>
        <dbReference type="SAM" id="MobiDB-lite"/>
    </source>
</evidence>
<evidence type="ECO:0000256" key="1">
    <source>
        <dbReference type="ARBA" id="ARBA00004651"/>
    </source>
</evidence>
<dbReference type="InterPro" id="IPR045275">
    <property type="entry name" value="MscS_archaea/bacteria_type"/>
</dbReference>
<dbReference type="Pfam" id="PF21082">
    <property type="entry name" value="MS_channel_3rd"/>
    <property type="match status" value="1"/>
</dbReference>
<keyword evidence="4 8" id="KW-0812">Transmembrane</keyword>
<dbReference type="Gene3D" id="3.30.70.100">
    <property type="match status" value="1"/>
</dbReference>
<comment type="similarity">
    <text evidence="2">Belongs to the MscS (TC 1.A.23) family.</text>
</comment>
<dbReference type="AlphaFoldDB" id="A0A929FAU2"/>
<dbReference type="PANTHER" id="PTHR30221:SF1">
    <property type="entry name" value="SMALL-CONDUCTANCE MECHANOSENSITIVE CHANNEL"/>
    <property type="match status" value="1"/>
</dbReference>
<evidence type="ECO:0000256" key="5">
    <source>
        <dbReference type="ARBA" id="ARBA00022989"/>
    </source>
</evidence>